<proteinExistence type="predicted"/>
<accession>A0A328HKI4</accession>
<dbReference type="Proteomes" id="UP000249166">
    <property type="component" value="Unassembled WGS sequence"/>
</dbReference>
<protein>
    <submittedName>
        <fullName evidence="1">Uncharacterized protein</fullName>
    </submittedName>
</protein>
<name>A0A328HKI4_ARTGO</name>
<evidence type="ECO:0000313" key="2">
    <source>
        <dbReference type="Proteomes" id="UP000249166"/>
    </source>
</evidence>
<reference evidence="1 2" key="1">
    <citation type="submission" date="2018-04" db="EMBL/GenBank/DDBJ databases">
        <title>Bacteria isolated from cave deposits of Manipur.</title>
        <authorList>
            <person name="Sahoo D."/>
            <person name="Sarangthem I."/>
            <person name="Nandeibam J."/>
        </authorList>
    </citation>
    <scope>NUCLEOTIDE SEQUENCE [LARGE SCALE GENOMIC DNA]</scope>
    <source>
        <strain evidence="2">mrc11</strain>
    </source>
</reference>
<dbReference type="AlphaFoldDB" id="A0A328HKI4"/>
<comment type="caution">
    <text evidence="1">The sequence shown here is derived from an EMBL/GenBank/DDBJ whole genome shotgun (WGS) entry which is preliminary data.</text>
</comment>
<sequence>MDTTYATLWECAAALLRNGEATLAEVSEVTGLNQGELLDLLSRNIPGREPTWKQYGTTGLLES</sequence>
<dbReference type="EMBL" id="QLNP01000013">
    <property type="protein sequence ID" value="RAM39079.1"/>
    <property type="molecule type" value="Genomic_DNA"/>
</dbReference>
<evidence type="ECO:0000313" key="1">
    <source>
        <dbReference type="EMBL" id="RAM39079.1"/>
    </source>
</evidence>
<organism evidence="1 2">
    <name type="scientific">Arthrobacter globiformis</name>
    <dbReference type="NCBI Taxonomy" id="1665"/>
    <lineage>
        <taxon>Bacteria</taxon>
        <taxon>Bacillati</taxon>
        <taxon>Actinomycetota</taxon>
        <taxon>Actinomycetes</taxon>
        <taxon>Micrococcales</taxon>
        <taxon>Micrococcaceae</taxon>
        <taxon>Arthrobacter</taxon>
    </lineage>
</organism>
<gene>
    <name evidence="1" type="ORF">DBZ45_01615</name>
</gene>